<evidence type="ECO:0000259" key="9">
    <source>
        <dbReference type="Pfam" id="PF07699"/>
    </source>
</evidence>
<feature type="region of interest" description="Disordered" evidence="5">
    <location>
        <begin position="1943"/>
        <end position="1982"/>
    </location>
</feature>
<feature type="compositionally biased region" description="Basic and acidic residues" evidence="5">
    <location>
        <begin position="1949"/>
        <end position="1968"/>
    </location>
</feature>
<feature type="domain" description="Tyrosine-protein kinase ephrin type A/B receptor-like" evidence="9">
    <location>
        <begin position="685"/>
        <end position="734"/>
    </location>
</feature>
<feature type="region of interest" description="Disordered" evidence="5">
    <location>
        <begin position="1552"/>
        <end position="1574"/>
    </location>
</feature>
<evidence type="ECO:0000313" key="11">
    <source>
        <dbReference type="Proteomes" id="UP000041254"/>
    </source>
</evidence>
<dbReference type="Gene3D" id="3.40.50.2300">
    <property type="match status" value="2"/>
</dbReference>
<feature type="transmembrane region" description="Helical" evidence="6">
    <location>
        <begin position="1070"/>
        <end position="1089"/>
    </location>
</feature>
<comment type="subcellular location">
    <subcellularLocation>
        <location evidence="1">Membrane</location>
    </subcellularLocation>
</comment>
<dbReference type="VEuPathDB" id="CryptoDB:Vbra_7538"/>
<feature type="transmembrane region" description="Helical" evidence="6">
    <location>
        <begin position="987"/>
        <end position="1014"/>
    </location>
</feature>
<feature type="compositionally biased region" description="Basic and acidic residues" evidence="5">
    <location>
        <begin position="1610"/>
        <end position="1619"/>
    </location>
</feature>
<dbReference type="Pfam" id="PF01094">
    <property type="entry name" value="ANF_receptor"/>
    <property type="match status" value="1"/>
</dbReference>
<keyword evidence="7" id="KW-0732">Signal</keyword>
<evidence type="ECO:0000256" key="1">
    <source>
        <dbReference type="ARBA" id="ARBA00004370"/>
    </source>
</evidence>
<evidence type="ECO:0000259" key="8">
    <source>
        <dbReference type="Pfam" id="PF01094"/>
    </source>
</evidence>
<dbReference type="SMART" id="SM01411">
    <property type="entry name" value="Ephrin_rec_like"/>
    <property type="match status" value="2"/>
</dbReference>
<feature type="compositionally biased region" description="Low complexity" evidence="5">
    <location>
        <begin position="2058"/>
        <end position="2069"/>
    </location>
</feature>
<evidence type="ECO:0000256" key="4">
    <source>
        <dbReference type="ARBA" id="ARBA00023136"/>
    </source>
</evidence>
<dbReference type="OrthoDB" id="5984008at2759"/>
<feature type="chain" id="PRO_5005187645" description="Receptor ligand binding region domain-containing protein" evidence="7">
    <location>
        <begin position="24"/>
        <end position="2244"/>
    </location>
</feature>
<evidence type="ECO:0000313" key="10">
    <source>
        <dbReference type="EMBL" id="CEL96352.1"/>
    </source>
</evidence>
<dbReference type="InterPro" id="IPR001828">
    <property type="entry name" value="ANF_lig-bd_rcpt"/>
</dbReference>
<feature type="region of interest" description="Disordered" evidence="5">
    <location>
        <begin position="1355"/>
        <end position="1472"/>
    </location>
</feature>
<feature type="compositionally biased region" description="Gly residues" evidence="5">
    <location>
        <begin position="1969"/>
        <end position="1981"/>
    </location>
</feature>
<dbReference type="Pfam" id="PF07699">
    <property type="entry name" value="Ephrin_rec_like"/>
    <property type="match status" value="1"/>
</dbReference>
<keyword evidence="11" id="KW-1185">Reference proteome</keyword>
<dbReference type="Proteomes" id="UP000041254">
    <property type="component" value="Unassembled WGS sequence"/>
</dbReference>
<dbReference type="CDD" id="cd00185">
    <property type="entry name" value="TNFRSF"/>
    <property type="match status" value="1"/>
</dbReference>
<protein>
    <recommendedName>
        <fullName evidence="12">Receptor ligand binding region domain-containing protein</fullName>
    </recommendedName>
</protein>
<gene>
    <name evidence="10" type="ORF">Vbra_7538</name>
</gene>
<accession>A0A0G4EHT0</accession>
<feature type="signal peptide" evidence="7">
    <location>
        <begin position="1"/>
        <end position="23"/>
    </location>
</feature>
<dbReference type="InParanoid" id="A0A0G4EHT0"/>
<feature type="domain" description="Receptor ligand binding region" evidence="8">
    <location>
        <begin position="103"/>
        <end position="533"/>
    </location>
</feature>
<sequence>MKRLAEALLLLWVCLLHCRPACGQSPTYIFRRRRDPSNLPAALSFRQASSPPLQAANNVTVGILINLSGNQDKCGLQRFLAVLAAILHGHHRHATYCPSIKQLSSSASLVPHVNWEARDTEGRPSVSGIESYRWMEDRSKWQGRLVGVLGPTTSGSSRVVGQVLEIEGIPHLPWVASDTDVADKKIYPFTFRTVASNALIAQAAASLIGSFGWSEFIAVSTPADSTSQDIFSDLNFQVTGVVGPSLPSGDDGSKVKVRHIELELEGQIAPGGENNDAATLSAIRRTVGKIRASPERVVVLCVMSSIAIKIIREADEQGIGGQGWVWIVTDDITVPTNKTANATITSPPPTTSPPPLMHLSSTAAPQPKIDASETTQLLEGIFAVRAYKGGEEYRYFVDKWPFIVRDVVAQFFPNLSLPLPGPTPAPVLDLTVDVADVVAEVESLVADALKNSPDRLLQADQCATISASYDAVITFLLAMEKALANGGDSQDLTGPLIATQLRRLAPFPCLSGTVAFDESQDRQAMIEIVNFDGKDAVGHPVAVWEQQTGLEWRDRDADSASSASVPSVVWRGGIVGRNHAHRPLGYPLCRLGESFNLPSLECVKCPVGRYAPKLEGGKVVDEDGTEWVRAPLKCELCDDGLYSDQEGTAQCTSCATGHFRNNSYEEAEGIPEEEWGVRCHPCQKGTMARNQGTAACEKCRADTYQDLRGAARCKRCPEFSSTRTIEGVTNITECGCHREYYFHPEQTPETSMCADCPVGGVCIGDFNNTSDEGLAVPLGTHNMPFAHKGHYLVKEPGEKVGEIIPCFSPFFCLQNNTCLRGHEGLLCDLCKQGWTAGDYESLRQCRRCAGPAQNVLGLFFIAVIFLVFGFFLATLSLESGVRPKAMHSVMLRIFLNYLSCISVLSRFRMVIKNNLAFPSVEEEKAFEAPRDQGGFRIDRGINWLGDLFEMFSWSGGIPTQSFSIECLLRGWVEGEPHSMSMTHPQTVIFNFLVWFAMPVLLPLTMTMVGGLVLWRWERRNQAFIEEYSSWLIQTDRYEPVHFYRFGGIWRTPGPQYEMMMGIKLTRWRRFRMFLQDCIPLCIIAGFLIHPDVSKNLLQLLQCRKIHETYRLFASLEMVCLEGWHRGWAIMAALGICIWGLGIPIFALVLLWRNKKNLQDSKVKQKYGFLYNGYEPQFYFWEAVILVRKLGVQLVMFLSLGNPQLELTGYICIAALAIIAHISCKPFDNRDREVLDRMEMEGLGVWMFSLIAMRLIIDNVIMWFTVSLILLICLLNAIFVVRTARRVFRQIRRSVVEQSYVHEEERRLLGLTQNIGCCGRFIQAIVTSMREADKRWRDRQATLIYDPKGNALVLTKPTDLSLSTGSSPRKRRRSNKHKASASQPPTPREALKRLSTTDRLAGATDGQDVARAQGRKLAVMSEPTTPMRSTGDEWGSPRNNHIDEIGFASDTSPTGAARKWGGKSRRSLRRGSTLRQRDRQYLVQTLSEALSYPLVSLKVDRLPLEWMEFCIRQAIHDVNSQKLLREKIKRREVGRNISRRPGDSTLLAATRAYDPSHPGLSAPDAPLPPAPPRSDLVTKQVLDRFFGGAHERQGVDGMGGQLSRGCPITHSDSDLSKSHESSGSPLLNVPMWRARQTSEPPAPSMSGANESNESDREERPPRSARQFQYTPDHHAAPPSLTTPTHSERGAPTDPYAGVTPATAELLGLRQADGSGVPEGRQEESGMLVVSGGPPLLDIRRESSATPSVSIRGNGRWVRKRSSSFCAEELFNASFFSKGVLMTDLQANMMTLQSLSKVDMRDRMTAFLVAKKQEEVNRNRERVLNNLEDFIAAQGLQPSALQVFVQALDLYRHAFRLTAGRRVLNASGSTLSHLSSPSIASPPPPIPVPIPVTDHHATAPSHVPGDRSFMSLQSADDVAAATLGMMPSGGLRESAGQSGSLNLTEAAEPCQEDKHEESTQHREVATDRDGGGGAGGEDGGGSGSLLLVQQQKTAFFGRRPSYLAIPSRQGTVEDTDKVKEPTPQPRPPRMKSMTTFAAEAHDDSAAPCSPKSVNGGSATSPPLSDPLCPSPTQNKDGSKPQQEHTSDKGDGKTEEEEAEADEAPKAAQQQQAAATLPVSLSPEQQPSADDAATTGLPPSPLPPPRLMSPLTDTERPPTFAPGAGMIDLKELLRSRQAASGGRQQHAPQQQSSLLAGSLTAKGQSARLRGRSLERRTADRRKMGSLVRASVSPVGARDSQGIMSGVL</sequence>
<evidence type="ECO:0000256" key="7">
    <source>
        <dbReference type="SAM" id="SignalP"/>
    </source>
</evidence>
<evidence type="ECO:0000256" key="2">
    <source>
        <dbReference type="ARBA" id="ARBA00022692"/>
    </source>
</evidence>
<feature type="transmembrane region" description="Helical" evidence="6">
    <location>
        <begin position="889"/>
        <end position="907"/>
    </location>
</feature>
<organism evidence="10 11">
    <name type="scientific">Vitrella brassicaformis (strain CCMP3155)</name>
    <dbReference type="NCBI Taxonomy" id="1169540"/>
    <lineage>
        <taxon>Eukaryota</taxon>
        <taxon>Sar</taxon>
        <taxon>Alveolata</taxon>
        <taxon>Colpodellida</taxon>
        <taxon>Vitrellaceae</taxon>
        <taxon>Vitrella</taxon>
    </lineage>
</organism>
<feature type="compositionally biased region" description="Polar residues" evidence="5">
    <location>
        <begin position="1357"/>
        <end position="1366"/>
    </location>
</feature>
<dbReference type="InterPro" id="IPR028082">
    <property type="entry name" value="Peripla_BP_I"/>
</dbReference>
<feature type="compositionally biased region" description="Basic residues" evidence="5">
    <location>
        <begin position="1459"/>
        <end position="1468"/>
    </location>
</feature>
<dbReference type="PANTHER" id="PTHR11319">
    <property type="entry name" value="G PROTEIN-COUPLED RECEPTOR-RELATED"/>
    <property type="match status" value="1"/>
</dbReference>
<feature type="compositionally biased region" description="Low complexity" evidence="5">
    <location>
        <begin position="2103"/>
        <end position="2112"/>
    </location>
</feature>
<feature type="region of interest" description="Disordered" evidence="5">
    <location>
        <begin position="1997"/>
        <end position="2244"/>
    </location>
</feature>
<evidence type="ECO:0000256" key="5">
    <source>
        <dbReference type="SAM" id="MobiDB-lite"/>
    </source>
</evidence>
<name>A0A0G4EHT0_VITBC</name>
<keyword evidence="2 6" id="KW-0812">Transmembrane</keyword>
<keyword evidence="4 6" id="KW-0472">Membrane</keyword>
<feature type="region of interest" description="Disordered" evidence="5">
    <location>
        <begin position="1589"/>
        <end position="1697"/>
    </location>
</feature>
<feature type="region of interest" description="Disordered" evidence="5">
    <location>
        <begin position="1868"/>
        <end position="1907"/>
    </location>
</feature>
<dbReference type="SUPFAM" id="SSF53822">
    <property type="entry name" value="Periplasmic binding protein-like I"/>
    <property type="match status" value="1"/>
</dbReference>
<feature type="compositionally biased region" description="Basic and acidic residues" evidence="5">
    <location>
        <begin position="2074"/>
        <end position="2090"/>
    </location>
</feature>
<dbReference type="GO" id="GO:0016020">
    <property type="term" value="C:membrane"/>
    <property type="evidence" value="ECO:0007669"/>
    <property type="project" value="UniProtKB-SubCell"/>
</dbReference>
<feature type="compositionally biased region" description="Polar residues" evidence="5">
    <location>
        <begin position="2179"/>
        <end position="2192"/>
    </location>
</feature>
<reference evidence="10 11" key="1">
    <citation type="submission" date="2014-11" db="EMBL/GenBank/DDBJ databases">
        <authorList>
            <person name="Zhu J."/>
            <person name="Qi W."/>
            <person name="Song R."/>
        </authorList>
    </citation>
    <scope>NUCLEOTIDE SEQUENCE [LARGE SCALE GENOMIC DNA]</scope>
</reference>
<feature type="compositionally biased region" description="Pro residues" evidence="5">
    <location>
        <begin position="1878"/>
        <end position="1888"/>
    </location>
</feature>
<feature type="transmembrane region" description="Helical" evidence="6">
    <location>
        <begin position="855"/>
        <end position="877"/>
    </location>
</feature>
<keyword evidence="3 6" id="KW-1133">Transmembrane helix</keyword>
<feature type="transmembrane region" description="Helical" evidence="6">
    <location>
        <begin position="1262"/>
        <end position="1283"/>
    </location>
</feature>
<feature type="compositionally biased region" description="Basic and acidic residues" evidence="5">
    <location>
        <begin position="2208"/>
        <end position="2219"/>
    </location>
</feature>
<dbReference type="EMBL" id="CDMY01000243">
    <property type="protein sequence ID" value="CEL96352.1"/>
    <property type="molecule type" value="Genomic_DNA"/>
</dbReference>
<evidence type="ECO:0008006" key="12">
    <source>
        <dbReference type="Google" id="ProtNLM"/>
    </source>
</evidence>
<dbReference type="SUPFAM" id="SSF57184">
    <property type="entry name" value="Growth factor receptor domain"/>
    <property type="match status" value="1"/>
</dbReference>
<dbReference type="STRING" id="1169540.A0A0G4EHT0"/>
<evidence type="ECO:0000256" key="3">
    <source>
        <dbReference type="ARBA" id="ARBA00022989"/>
    </source>
</evidence>
<dbReference type="InterPro" id="IPR011641">
    <property type="entry name" value="Tyr-kin_ephrin_A/B_rcpt-like"/>
</dbReference>
<proteinExistence type="predicted"/>
<dbReference type="InterPro" id="IPR009030">
    <property type="entry name" value="Growth_fac_rcpt_cys_sf"/>
</dbReference>
<dbReference type="PANTHER" id="PTHR11319:SF35">
    <property type="entry name" value="OUTER MEMBRANE PROTEIN PMPC-RELATED"/>
    <property type="match status" value="1"/>
</dbReference>
<feature type="transmembrane region" description="Helical" evidence="6">
    <location>
        <begin position="1127"/>
        <end position="1151"/>
    </location>
</feature>
<feature type="compositionally biased region" description="Pro residues" evidence="5">
    <location>
        <begin position="2135"/>
        <end position="2144"/>
    </location>
</feature>
<dbReference type="Gene3D" id="2.10.50.10">
    <property type="entry name" value="Tumor Necrosis Factor Receptor, subunit A, domain 2"/>
    <property type="match status" value="2"/>
</dbReference>
<evidence type="ECO:0000256" key="6">
    <source>
        <dbReference type="SAM" id="Phobius"/>
    </source>
</evidence>
<feature type="compositionally biased region" description="Basic residues" evidence="5">
    <location>
        <begin position="1367"/>
        <end position="1378"/>
    </location>
</feature>